<evidence type="ECO:0000256" key="7">
    <source>
        <dbReference type="ARBA" id="ARBA00022723"/>
    </source>
</evidence>
<dbReference type="EMBL" id="QGKY02001015">
    <property type="protein sequence ID" value="KAF2576465.1"/>
    <property type="molecule type" value="Genomic_DNA"/>
</dbReference>
<comment type="caution">
    <text evidence="14">The sequence shown here is derived from an EMBL/GenBank/DDBJ whole genome shotgun (WGS) entry which is preliminary data.</text>
</comment>
<keyword evidence="7 12" id="KW-0479">Metal-binding</keyword>
<dbReference type="PANTHER" id="PTHR10458:SF22">
    <property type="entry name" value="PEPTIDE DEFORMYLASE"/>
    <property type="match status" value="1"/>
</dbReference>
<dbReference type="PRINTS" id="PR01576">
    <property type="entry name" value="PDEFORMYLASE"/>
</dbReference>
<dbReference type="Gene3D" id="3.90.45.10">
    <property type="entry name" value="Peptide deformylase"/>
    <property type="match status" value="2"/>
</dbReference>
<comment type="catalytic activity">
    <reaction evidence="12">
        <text>N-terminal N-formyl-L-methionyl-[peptide] + H2O = N-terminal L-methionyl-[peptide] + formate</text>
        <dbReference type="Rhea" id="RHEA:24420"/>
        <dbReference type="Rhea" id="RHEA-COMP:10639"/>
        <dbReference type="Rhea" id="RHEA-COMP:10640"/>
        <dbReference type="ChEBI" id="CHEBI:15377"/>
        <dbReference type="ChEBI" id="CHEBI:15740"/>
        <dbReference type="ChEBI" id="CHEBI:49298"/>
        <dbReference type="ChEBI" id="CHEBI:64731"/>
        <dbReference type="EC" id="3.5.1.88"/>
    </reaction>
</comment>
<feature type="compositionally biased region" description="Basic residues" evidence="13">
    <location>
        <begin position="338"/>
        <end position="351"/>
    </location>
</feature>
<comment type="subcellular location">
    <subcellularLocation>
        <location evidence="2 12">Plastid</location>
        <location evidence="2 12">Chloroplast</location>
    </subcellularLocation>
</comment>
<evidence type="ECO:0000256" key="6">
    <source>
        <dbReference type="ARBA" id="ARBA00022640"/>
    </source>
</evidence>
<dbReference type="GO" id="GO:0046872">
    <property type="term" value="F:metal ion binding"/>
    <property type="evidence" value="ECO:0007669"/>
    <property type="project" value="UniProtKB-KW"/>
</dbReference>
<dbReference type="HAMAP" id="MF_00163">
    <property type="entry name" value="Pep_deformylase"/>
    <property type="match status" value="1"/>
</dbReference>
<evidence type="ECO:0000256" key="2">
    <source>
        <dbReference type="ARBA" id="ARBA00004229"/>
    </source>
</evidence>
<keyword evidence="10 12" id="KW-0809">Transit peptide</keyword>
<keyword evidence="11" id="KW-0408">Iron</keyword>
<gene>
    <name evidence="14" type="ORF">F2Q70_00006140</name>
</gene>
<evidence type="ECO:0000256" key="11">
    <source>
        <dbReference type="ARBA" id="ARBA00023004"/>
    </source>
</evidence>
<name>A0A8S9J2W2_BRACR</name>
<keyword evidence="8 12" id="KW-0378">Hydrolase</keyword>
<feature type="region of interest" description="Disordered" evidence="13">
    <location>
        <begin position="324"/>
        <end position="351"/>
    </location>
</feature>
<keyword evidence="9 12" id="KW-0648">Protein biosynthesis</keyword>
<dbReference type="CDD" id="cd00487">
    <property type="entry name" value="Pep_deformylase"/>
    <property type="match status" value="2"/>
</dbReference>
<evidence type="ECO:0000256" key="9">
    <source>
        <dbReference type="ARBA" id="ARBA00022917"/>
    </source>
</evidence>
<dbReference type="InterPro" id="IPR036821">
    <property type="entry name" value="Peptide_deformylase_sf"/>
</dbReference>
<reference evidence="14" key="1">
    <citation type="submission" date="2019-12" db="EMBL/GenBank/DDBJ databases">
        <title>Genome sequencing and annotation of Brassica cretica.</title>
        <authorList>
            <person name="Studholme D.J."/>
            <person name="Sarris P.F."/>
        </authorList>
    </citation>
    <scope>NUCLEOTIDE SEQUENCE</scope>
    <source>
        <strain evidence="14">PFS-102/07</strain>
        <tissue evidence="14">Leaf</tissue>
    </source>
</reference>
<dbReference type="NCBIfam" id="NF001159">
    <property type="entry name" value="PRK00150.1-3"/>
    <property type="match status" value="2"/>
</dbReference>
<dbReference type="GO" id="GO:0042586">
    <property type="term" value="F:peptide deformylase activity"/>
    <property type="evidence" value="ECO:0007669"/>
    <property type="project" value="UniProtKB-EC"/>
</dbReference>
<comment type="cofactor">
    <cofactor evidence="1">
        <name>Fe(2+)</name>
        <dbReference type="ChEBI" id="CHEBI:29033"/>
    </cofactor>
</comment>
<dbReference type="AlphaFoldDB" id="A0A8S9J2W2"/>
<evidence type="ECO:0000256" key="12">
    <source>
        <dbReference type="RuleBase" id="RU362111"/>
    </source>
</evidence>
<evidence type="ECO:0000256" key="1">
    <source>
        <dbReference type="ARBA" id="ARBA00001954"/>
    </source>
</evidence>
<accession>A0A8S9J2W2</accession>
<dbReference type="GO" id="GO:0009507">
    <property type="term" value="C:chloroplast"/>
    <property type="evidence" value="ECO:0007669"/>
    <property type="project" value="UniProtKB-SubCell"/>
</dbReference>
<sequence length="351" mass="38797">MICLLLNRTDGIGLSAPQVGLNVQLMVFNPAGESGEGEEIVLVNPKINKYSDKLVPFNEGCLSFPGIYADVVRPQSVKIDARDITGARFSISLSRLPARIFQHEYDHLEGVLFFDRMTDDVLDTIREELEALEKKYEEKTGLPSPEKDMGKTVMSKFENGSLELALSVAGLSTMVDSEIPVHGKLSLHAKRTGSLVTDGIGLSAPQVGLNVQLMVFNPAGESGEGEEIVLVNPKINKYSDKLVPFNEGCLSFPGIYADVVRPQSVKIDARDITGARFSISLSRLPARIFQHEYDHLEGVLFFDRMTDDVLDTIREELEALEKKYEEKTGLPSPEKVQARQKRKAGVGFGKR</sequence>
<dbReference type="FunFam" id="3.90.45.10:FF:000006">
    <property type="entry name" value="Peptide deformylase"/>
    <property type="match status" value="2"/>
</dbReference>
<dbReference type="InterPro" id="IPR023635">
    <property type="entry name" value="Peptide_deformylase"/>
</dbReference>
<evidence type="ECO:0000256" key="3">
    <source>
        <dbReference type="ARBA" id="ARBA00010759"/>
    </source>
</evidence>
<dbReference type="NCBIfam" id="TIGR00079">
    <property type="entry name" value="pept_deformyl"/>
    <property type="match status" value="2"/>
</dbReference>
<dbReference type="PANTHER" id="PTHR10458">
    <property type="entry name" value="PEPTIDE DEFORMYLASE"/>
    <property type="match status" value="1"/>
</dbReference>
<dbReference type="SUPFAM" id="SSF56420">
    <property type="entry name" value="Peptide deformylase"/>
    <property type="match status" value="2"/>
</dbReference>
<comment type="function">
    <text evidence="12">Removes the formyl group from the N-terminal Met of newly synthesized proteins.</text>
</comment>
<dbReference type="Pfam" id="PF01327">
    <property type="entry name" value="Pep_deformylase"/>
    <property type="match status" value="2"/>
</dbReference>
<keyword evidence="6 12" id="KW-0934">Plastid</keyword>
<protein>
    <recommendedName>
        <fullName evidence="4 12">Peptide deformylase</fullName>
        <ecNumber evidence="4 12">3.5.1.88</ecNumber>
    </recommendedName>
</protein>
<evidence type="ECO:0000313" key="14">
    <source>
        <dbReference type="EMBL" id="KAF2576465.1"/>
    </source>
</evidence>
<evidence type="ECO:0000256" key="5">
    <source>
        <dbReference type="ARBA" id="ARBA00022528"/>
    </source>
</evidence>
<evidence type="ECO:0000256" key="4">
    <source>
        <dbReference type="ARBA" id="ARBA00012175"/>
    </source>
</evidence>
<dbReference type="GO" id="GO:0006412">
    <property type="term" value="P:translation"/>
    <property type="evidence" value="ECO:0007669"/>
    <property type="project" value="UniProtKB-KW"/>
</dbReference>
<organism evidence="14">
    <name type="scientific">Brassica cretica</name>
    <name type="common">Mustard</name>
    <dbReference type="NCBI Taxonomy" id="69181"/>
    <lineage>
        <taxon>Eukaryota</taxon>
        <taxon>Viridiplantae</taxon>
        <taxon>Streptophyta</taxon>
        <taxon>Embryophyta</taxon>
        <taxon>Tracheophyta</taxon>
        <taxon>Spermatophyta</taxon>
        <taxon>Magnoliopsida</taxon>
        <taxon>eudicotyledons</taxon>
        <taxon>Gunneridae</taxon>
        <taxon>Pentapetalae</taxon>
        <taxon>rosids</taxon>
        <taxon>malvids</taxon>
        <taxon>Brassicales</taxon>
        <taxon>Brassicaceae</taxon>
        <taxon>Brassiceae</taxon>
        <taxon>Brassica</taxon>
    </lineage>
</organism>
<comment type="similarity">
    <text evidence="3 12">Belongs to the polypeptide deformylase family.</text>
</comment>
<evidence type="ECO:0000256" key="13">
    <source>
        <dbReference type="SAM" id="MobiDB-lite"/>
    </source>
</evidence>
<keyword evidence="5 12" id="KW-0150">Chloroplast</keyword>
<evidence type="ECO:0000256" key="8">
    <source>
        <dbReference type="ARBA" id="ARBA00022801"/>
    </source>
</evidence>
<proteinExistence type="inferred from homology"/>
<dbReference type="EC" id="3.5.1.88" evidence="4 12"/>
<evidence type="ECO:0000256" key="10">
    <source>
        <dbReference type="ARBA" id="ARBA00022946"/>
    </source>
</evidence>